<dbReference type="Gramene" id="OE9A031755T1">
    <property type="protein sequence ID" value="OE9A031755C1"/>
    <property type="gene ID" value="OE9A031755"/>
</dbReference>
<dbReference type="Proteomes" id="UP000594638">
    <property type="component" value="Unassembled WGS sequence"/>
</dbReference>
<gene>
    <name evidence="2" type="ORF">OLEA9_A031755</name>
</gene>
<dbReference type="OrthoDB" id="782223at2759"/>
<comment type="caution">
    <text evidence="2">The sequence shown here is derived from an EMBL/GenBank/DDBJ whole genome shotgun (WGS) entry which is preliminary data.</text>
</comment>
<dbReference type="GO" id="GO:0006355">
    <property type="term" value="P:regulation of DNA-templated transcription"/>
    <property type="evidence" value="ECO:0007669"/>
    <property type="project" value="InterPro"/>
</dbReference>
<evidence type="ECO:0000256" key="1">
    <source>
        <dbReference type="SAM" id="MobiDB-lite"/>
    </source>
</evidence>
<accession>A0A8S0S339</accession>
<feature type="compositionally biased region" description="Basic and acidic residues" evidence="1">
    <location>
        <begin position="118"/>
        <end position="127"/>
    </location>
</feature>
<dbReference type="InterPro" id="IPR033244">
    <property type="entry name" value="MED32"/>
</dbReference>
<dbReference type="PANTHER" id="PTHR35989:SF1">
    <property type="entry name" value="MEDIATOR OF RNA POLYMERASE II TRANSCRIPTION SUBUNIT 32"/>
    <property type="match status" value="1"/>
</dbReference>
<reference evidence="2 3" key="1">
    <citation type="submission" date="2019-12" db="EMBL/GenBank/DDBJ databases">
        <authorList>
            <person name="Alioto T."/>
            <person name="Alioto T."/>
            <person name="Gomez Garrido J."/>
        </authorList>
    </citation>
    <scope>NUCLEOTIDE SEQUENCE [LARGE SCALE GENOMIC DNA]</scope>
</reference>
<dbReference type="GO" id="GO:0048364">
    <property type="term" value="P:root development"/>
    <property type="evidence" value="ECO:0007669"/>
    <property type="project" value="InterPro"/>
</dbReference>
<protein>
    <submittedName>
        <fullName evidence="2">Mediator of RNA polymerase II transcription subunit 32</fullName>
    </submittedName>
</protein>
<evidence type="ECO:0000313" key="2">
    <source>
        <dbReference type="EMBL" id="CAA2986186.1"/>
    </source>
</evidence>
<dbReference type="PANTHER" id="PTHR35989">
    <property type="entry name" value="MEDIATOR OF RNA POLYMERASE II TRANSCRIPTION SUBUNIT 32"/>
    <property type="match status" value="1"/>
</dbReference>
<dbReference type="AlphaFoldDB" id="A0A8S0S339"/>
<feature type="region of interest" description="Disordered" evidence="1">
    <location>
        <begin position="105"/>
        <end position="138"/>
    </location>
</feature>
<name>A0A8S0S339_OLEEU</name>
<sequence length="138" mass="15777">MDNIVDSMENAYQEFVNATSSFLEATHTSGGEKSEASDAAIQNFSQRYELFKIACDQAEEFVTNMKQSITNKCVVDEATYERTKEEFLVDDVEFEKDDVALDSPIEYPTTMPMTPEFSPDHVTYEDIKVEEDDELDKK</sequence>
<feature type="compositionally biased region" description="Acidic residues" evidence="1">
    <location>
        <begin position="128"/>
        <end position="138"/>
    </location>
</feature>
<evidence type="ECO:0000313" key="3">
    <source>
        <dbReference type="Proteomes" id="UP000594638"/>
    </source>
</evidence>
<dbReference type="EMBL" id="CACTIH010003846">
    <property type="protein sequence ID" value="CAA2986186.1"/>
    <property type="molecule type" value="Genomic_DNA"/>
</dbReference>
<keyword evidence="3" id="KW-1185">Reference proteome</keyword>
<organism evidence="2 3">
    <name type="scientific">Olea europaea subsp. europaea</name>
    <dbReference type="NCBI Taxonomy" id="158383"/>
    <lineage>
        <taxon>Eukaryota</taxon>
        <taxon>Viridiplantae</taxon>
        <taxon>Streptophyta</taxon>
        <taxon>Embryophyta</taxon>
        <taxon>Tracheophyta</taxon>
        <taxon>Spermatophyta</taxon>
        <taxon>Magnoliopsida</taxon>
        <taxon>eudicotyledons</taxon>
        <taxon>Gunneridae</taxon>
        <taxon>Pentapetalae</taxon>
        <taxon>asterids</taxon>
        <taxon>lamiids</taxon>
        <taxon>Lamiales</taxon>
        <taxon>Oleaceae</taxon>
        <taxon>Oleeae</taxon>
        <taxon>Olea</taxon>
    </lineage>
</organism>
<dbReference type="GO" id="GO:0016592">
    <property type="term" value="C:mediator complex"/>
    <property type="evidence" value="ECO:0007669"/>
    <property type="project" value="InterPro"/>
</dbReference>
<proteinExistence type="predicted"/>
<dbReference type="GO" id="GO:0010150">
    <property type="term" value="P:leaf senescence"/>
    <property type="evidence" value="ECO:0007669"/>
    <property type="project" value="InterPro"/>
</dbReference>
<dbReference type="GO" id="GO:0009631">
    <property type="term" value="P:cold acclimation"/>
    <property type="evidence" value="ECO:0007669"/>
    <property type="project" value="InterPro"/>
</dbReference>